<evidence type="ECO:0000313" key="2">
    <source>
        <dbReference type="EMBL" id="PIN98367.1"/>
    </source>
</evidence>
<organism evidence="2 3">
    <name type="scientific">Aquarana catesbeiana</name>
    <name type="common">American bullfrog</name>
    <name type="synonym">Rana catesbeiana</name>
    <dbReference type="NCBI Taxonomy" id="8400"/>
    <lineage>
        <taxon>Eukaryota</taxon>
        <taxon>Metazoa</taxon>
        <taxon>Chordata</taxon>
        <taxon>Craniata</taxon>
        <taxon>Vertebrata</taxon>
        <taxon>Euteleostomi</taxon>
        <taxon>Amphibia</taxon>
        <taxon>Batrachia</taxon>
        <taxon>Anura</taxon>
        <taxon>Neobatrachia</taxon>
        <taxon>Ranoidea</taxon>
        <taxon>Ranidae</taxon>
        <taxon>Aquarana</taxon>
    </lineage>
</organism>
<reference evidence="3" key="1">
    <citation type="journal article" date="2017" name="Nat. Commun.">
        <title>The North American bullfrog draft genome provides insight into hormonal regulation of long noncoding RNA.</title>
        <authorList>
            <person name="Hammond S.A."/>
            <person name="Warren R.L."/>
            <person name="Vandervalk B.P."/>
            <person name="Kucuk E."/>
            <person name="Khan H."/>
            <person name="Gibb E.A."/>
            <person name="Pandoh P."/>
            <person name="Kirk H."/>
            <person name="Zhao Y."/>
            <person name="Jones M."/>
            <person name="Mungall A.J."/>
            <person name="Coope R."/>
            <person name="Pleasance S."/>
            <person name="Moore R.A."/>
            <person name="Holt R.A."/>
            <person name="Round J.M."/>
            <person name="Ohora S."/>
            <person name="Walle B.V."/>
            <person name="Veldhoen N."/>
            <person name="Helbing C.C."/>
            <person name="Birol I."/>
        </authorList>
    </citation>
    <scope>NUCLEOTIDE SEQUENCE [LARGE SCALE GENOMIC DNA]</scope>
</reference>
<proteinExistence type="predicted"/>
<accession>A0A2G9P4Y8</accession>
<protein>
    <recommendedName>
        <fullName evidence="4">MADF domain-containing protein</fullName>
    </recommendedName>
</protein>
<sequence length="144" mass="16332">MRSVYKVHACVVCTFGVLRKEDDHAITSYNEEKTNKFKDPEFMSSFIDKYTEMRNLWEVKHSLYYNKQDELSQEEGLESGRQKEAVPSDSQEVAMPSGSQEVGGPSDSQEVAGPSRSLTQSQVPPLRLPTKRPRKGTMTEKAAW</sequence>
<dbReference type="Proteomes" id="UP000228934">
    <property type="component" value="Unassembled WGS sequence"/>
</dbReference>
<name>A0A2G9P4Y8_AQUCT</name>
<gene>
    <name evidence="2" type="ORF">AB205_0157780</name>
</gene>
<evidence type="ECO:0008006" key="4">
    <source>
        <dbReference type="Google" id="ProtNLM"/>
    </source>
</evidence>
<dbReference type="OrthoDB" id="6617753at2759"/>
<feature type="region of interest" description="Disordered" evidence="1">
    <location>
        <begin position="71"/>
        <end position="144"/>
    </location>
</feature>
<evidence type="ECO:0000256" key="1">
    <source>
        <dbReference type="SAM" id="MobiDB-lite"/>
    </source>
</evidence>
<keyword evidence="3" id="KW-1185">Reference proteome</keyword>
<dbReference type="AlphaFoldDB" id="A0A2G9P4Y8"/>
<evidence type="ECO:0000313" key="3">
    <source>
        <dbReference type="Proteomes" id="UP000228934"/>
    </source>
</evidence>
<dbReference type="EMBL" id="KV923117">
    <property type="protein sequence ID" value="PIN98367.1"/>
    <property type="molecule type" value="Genomic_DNA"/>
</dbReference>